<name>W0SH03_9PROT</name>
<dbReference type="InterPro" id="IPR000821">
    <property type="entry name" value="Ala_racemase"/>
</dbReference>
<dbReference type="SUPFAM" id="SSF51419">
    <property type="entry name" value="PLP-binding barrel"/>
    <property type="match status" value="1"/>
</dbReference>
<dbReference type="Gene3D" id="3.20.20.10">
    <property type="entry name" value="Alanine racemase"/>
    <property type="match status" value="1"/>
</dbReference>
<evidence type="ECO:0000259" key="8">
    <source>
        <dbReference type="SMART" id="SM01005"/>
    </source>
</evidence>
<dbReference type="HAMAP" id="MF_01201">
    <property type="entry name" value="Ala_racemase"/>
    <property type="match status" value="1"/>
</dbReference>
<dbReference type="PANTHER" id="PTHR30511:SF0">
    <property type="entry name" value="ALANINE RACEMASE, CATABOLIC-RELATED"/>
    <property type="match status" value="1"/>
</dbReference>
<comment type="cofactor">
    <cofactor evidence="2 5 6">
        <name>pyridoxal 5'-phosphate</name>
        <dbReference type="ChEBI" id="CHEBI:597326"/>
    </cofactor>
</comment>
<proteinExistence type="inferred from homology"/>
<evidence type="ECO:0000256" key="7">
    <source>
        <dbReference type="PIRSR" id="PIRSR600821-52"/>
    </source>
</evidence>
<dbReference type="GO" id="GO:0008784">
    <property type="term" value="F:alanine racemase activity"/>
    <property type="evidence" value="ECO:0007669"/>
    <property type="project" value="UniProtKB-UniRule"/>
</dbReference>
<dbReference type="OrthoDB" id="9813814at2"/>
<evidence type="ECO:0000256" key="4">
    <source>
        <dbReference type="ARBA" id="ARBA00023235"/>
    </source>
</evidence>
<evidence type="ECO:0000313" key="9">
    <source>
        <dbReference type="EMBL" id="BAO30040.1"/>
    </source>
</evidence>
<dbReference type="Pfam" id="PF00842">
    <property type="entry name" value="Ala_racemase_C"/>
    <property type="match status" value="1"/>
</dbReference>
<evidence type="ECO:0000256" key="5">
    <source>
        <dbReference type="HAMAP-Rule" id="MF_01201"/>
    </source>
</evidence>
<dbReference type="CDD" id="cd06827">
    <property type="entry name" value="PLPDE_III_AR_proteobact"/>
    <property type="match status" value="1"/>
</dbReference>
<dbReference type="UniPathway" id="UPA00042">
    <property type="reaction ID" value="UER00497"/>
</dbReference>
<dbReference type="GO" id="GO:0005829">
    <property type="term" value="C:cytosol"/>
    <property type="evidence" value="ECO:0007669"/>
    <property type="project" value="TreeGrafter"/>
</dbReference>
<gene>
    <name evidence="9" type="ORF">SUTH_02250</name>
</gene>
<evidence type="ECO:0000256" key="6">
    <source>
        <dbReference type="PIRSR" id="PIRSR600821-50"/>
    </source>
</evidence>
<dbReference type="PROSITE" id="PS00395">
    <property type="entry name" value="ALANINE_RACEMASE"/>
    <property type="match status" value="1"/>
</dbReference>
<evidence type="ECO:0000256" key="3">
    <source>
        <dbReference type="ARBA" id="ARBA00022898"/>
    </source>
</evidence>
<dbReference type="InterPro" id="IPR011079">
    <property type="entry name" value="Ala_racemase_C"/>
</dbReference>
<sequence>MARPIRARLDWSALRHNHNVVRRHVGSARVWSVVKADAYGHGLLPAARALIEATDGYALVELEGAVALRDAGITHPILMLEGFYQADELPLYAELELTPVLHTAWQVDALVEACLPIRLPVYLKLNTGMNRLGFNHDEFAAMLARLVAADCIASVTLMTHFADADEARGIQQQLENFRAMAGGRELPVSLANSAALLRFPEAIGDWVRPGIMLYGASPFPAMQSAAELDLHPVMTLESELIAVRELAPGDAIGYGSSFVAEKAMRVGVVACGYGDGYPRHAPTGTPVQVAGQRTRTLGRVSMDKICVDLSELPSTVGVGATVTLWGGAGDMHLSADDVATAAGTVAYEMFCALAARVPIIDVN</sequence>
<comment type="pathway">
    <text evidence="5">Amino-acid biosynthesis; D-alanine biosynthesis; D-alanine from L-alanine: step 1/1.</text>
</comment>
<comment type="catalytic activity">
    <reaction evidence="1 5">
        <text>L-alanine = D-alanine</text>
        <dbReference type="Rhea" id="RHEA:20249"/>
        <dbReference type="ChEBI" id="CHEBI:57416"/>
        <dbReference type="ChEBI" id="CHEBI:57972"/>
        <dbReference type="EC" id="5.1.1.1"/>
    </reaction>
</comment>
<dbReference type="InterPro" id="IPR009006">
    <property type="entry name" value="Ala_racemase/Decarboxylase_C"/>
</dbReference>
<comment type="function">
    <text evidence="5">Catalyzes the interconversion of L-alanine and D-alanine. May also act on other amino acids.</text>
</comment>
<dbReference type="PRINTS" id="PR00992">
    <property type="entry name" value="ALARACEMASE"/>
</dbReference>
<reference evidence="9 10" key="1">
    <citation type="journal article" date="2014" name="Syst. Appl. Microbiol.">
        <title>Complete genomes of freshwater sulfur oxidizers Sulfuricella denitrificans skB26 and Sulfuritalea hydrogenivorans sk43H: genetic insights into the sulfur oxidation pathway of betaproteobacteria.</title>
        <authorList>
            <person name="Watanabe T."/>
            <person name="Kojima H."/>
            <person name="Fukui M."/>
        </authorList>
    </citation>
    <scope>NUCLEOTIDE SEQUENCE [LARGE SCALE GENOMIC DNA]</scope>
    <source>
        <strain evidence="9">DSM22779</strain>
    </source>
</reference>
<dbReference type="AlphaFoldDB" id="W0SH03"/>
<comment type="similarity">
    <text evidence="5">Belongs to the alanine racemase family.</text>
</comment>
<dbReference type="FunFam" id="3.20.20.10:FF:000002">
    <property type="entry name" value="Alanine racemase"/>
    <property type="match status" value="1"/>
</dbReference>
<keyword evidence="4 5" id="KW-0413">Isomerase</keyword>
<dbReference type="GO" id="GO:0030632">
    <property type="term" value="P:D-alanine biosynthetic process"/>
    <property type="evidence" value="ECO:0007669"/>
    <property type="project" value="UniProtKB-UniRule"/>
</dbReference>
<dbReference type="Gene3D" id="2.40.37.10">
    <property type="entry name" value="Lyase, Ornithine Decarboxylase, Chain A, domain 1"/>
    <property type="match status" value="1"/>
</dbReference>
<evidence type="ECO:0000256" key="1">
    <source>
        <dbReference type="ARBA" id="ARBA00000316"/>
    </source>
</evidence>
<dbReference type="RefSeq" id="WP_041099301.1">
    <property type="nucleotide sequence ID" value="NZ_AP012547.1"/>
</dbReference>
<organism evidence="9 10">
    <name type="scientific">Sulfuritalea hydrogenivorans sk43H</name>
    <dbReference type="NCBI Taxonomy" id="1223802"/>
    <lineage>
        <taxon>Bacteria</taxon>
        <taxon>Pseudomonadati</taxon>
        <taxon>Pseudomonadota</taxon>
        <taxon>Betaproteobacteria</taxon>
        <taxon>Nitrosomonadales</taxon>
        <taxon>Sterolibacteriaceae</taxon>
        <taxon>Sulfuritalea</taxon>
    </lineage>
</organism>
<dbReference type="Pfam" id="PF01168">
    <property type="entry name" value="Ala_racemase_N"/>
    <property type="match status" value="1"/>
</dbReference>
<keyword evidence="3 5" id="KW-0663">Pyridoxal phosphate</keyword>
<dbReference type="EC" id="5.1.1.1" evidence="5"/>
<feature type="active site" description="Proton acceptor; specific for L-alanine" evidence="5">
    <location>
        <position position="254"/>
    </location>
</feature>
<dbReference type="HOGENOM" id="CLU_028393_1_0_4"/>
<dbReference type="InterPro" id="IPR020622">
    <property type="entry name" value="Ala_racemase_pyridoxalP-BS"/>
</dbReference>
<feature type="domain" description="Alanine racemase C-terminal" evidence="8">
    <location>
        <begin position="233"/>
        <end position="362"/>
    </location>
</feature>
<feature type="modified residue" description="N6-(pyridoxal phosphate)lysine" evidence="5 6">
    <location>
        <position position="35"/>
    </location>
</feature>
<dbReference type="Proteomes" id="UP000031637">
    <property type="component" value="Chromosome"/>
</dbReference>
<dbReference type="STRING" id="1223802.SUTH_02250"/>
<accession>W0SH03</accession>
<feature type="binding site" evidence="5 7">
    <location>
        <position position="131"/>
    </location>
    <ligand>
        <name>substrate</name>
    </ligand>
</feature>
<dbReference type="SMART" id="SM01005">
    <property type="entry name" value="Ala_racemase_C"/>
    <property type="match status" value="1"/>
</dbReference>
<dbReference type="EMBL" id="AP012547">
    <property type="protein sequence ID" value="BAO30040.1"/>
    <property type="molecule type" value="Genomic_DNA"/>
</dbReference>
<dbReference type="NCBIfam" id="TIGR00492">
    <property type="entry name" value="alr"/>
    <property type="match status" value="1"/>
</dbReference>
<dbReference type="InterPro" id="IPR029066">
    <property type="entry name" value="PLP-binding_barrel"/>
</dbReference>
<feature type="binding site" evidence="5 7">
    <location>
        <position position="302"/>
    </location>
    <ligand>
        <name>substrate</name>
    </ligand>
</feature>
<dbReference type="SUPFAM" id="SSF50621">
    <property type="entry name" value="Alanine racemase C-terminal domain-like"/>
    <property type="match status" value="1"/>
</dbReference>
<dbReference type="GO" id="GO:0030170">
    <property type="term" value="F:pyridoxal phosphate binding"/>
    <property type="evidence" value="ECO:0007669"/>
    <property type="project" value="UniProtKB-UniRule"/>
</dbReference>
<evidence type="ECO:0000313" key="10">
    <source>
        <dbReference type="Proteomes" id="UP000031637"/>
    </source>
</evidence>
<dbReference type="PANTHER" id="PTHR30511">
    <property type="entry name" value="ALANINE RACEMASE"/>
    <property type="match status" value="1"/>
</dbReference>
<keyword evidence="10" id="KW-1185">Reference proteome</keyword>
<evidence type="ECO:0000256" key="2">
    <source>
        <dbReference type="ARBA" id="ARBA00001933"/>
    </source>
</evidence>
<feature type="active site" description="Proton acceptor; specific for D-alanine" evidence="5">
    <location>
        <position position="35"/>
    </location>
</feature>
<protein>
    <recommendedName>
        <fullName evidence="5">Alanine racemase</fullName>
        <ecNumber evidence="5">5.1.1.1</ecNumber>
    </recommendedName>
</protein>
<dbReference type="KEGG" id="shd:SUTH_02250"/>
<dbReference type="InterPro" id="IPR001608">
    <property type="entry name" value="Ala_racemase_N"/>
</dbReference>